<evidence type="ECO:0000313" key="2">
    <source>
        <dbReference type="EMBL" id="QSE88382.1"/>
    </source>
</evidence>
<keyword evidence="1" id="KW-0812">Transmembrane</keyword>
<evidence type="ECO:0000313" key="3">
    <source>
        <dbReference type="Proteomes" id="UP000662986"/>
    </source>
</evidence>
<sequence>MFSRASEPSLGTDDTAPVSLDLVPIELIAPRLKKVAAIAVLIGVVVGVVVGFFGPVWVGVTVGAVIAVPTAASALLTLRRRITLQAGRIRSTGGLRSRHVDVTRAVAAELVVRSARVSEVSVRITDPDGSLAVPLALYTTDGGRELEILGLRRLADALTTSELVPAAAIASVLIEQLRAEARGAALPERPLFRAVELVRSEGRVPITTLTDHEVAALLD</sequence>
<proteinExistence type="predicted"/>
<dbReference type="Proteomes" id="UP000662986">
    <property type="component" value="Chromosome"/>
</dbReference>
<reference evidence="2 3" key="1">
    <citation type="journal article" date="2021" name="Microbiol. Resour. Announc.">
        <title>Complete Genome Sequences of Two Rhodococcus sp. Strains with Large and Linear Chromosomes, Isolated from Apple Rhizosphere.</title>
        <authorList>
            <person name="Benning S."/>
            <person name="Brugnone N."/>
            <person name="Siani R."/>
            <person name="Kublik S."/>
            <person name="Schloter M."/>
            <person name="Rad V."/>
        </authorList>
    </citation>
    <scope>NUCLEOTIDE SEQUENCE [LARGE SCALE GENOMIC DNA]</scope>
    <source>
        <strain evidence="2 3">R79</strain>
    </source>
</reference>
<accession>A0A974W097</accession>
<name>A0A974W097_9NOCA</name>
<protein>
    <recommendedName>
        <fullName evidence="4">PH domain-containing protein</fullName>
    </recommendedName>
</protein>
<dbReference type="RefSeq" id="WP_206005084.1">
    <property type="nucleotide sequence ID" value="NZ_CP070619.1"/>
</dbReference>
<evidence type="ECO:0008006" key="4">
    <source>
        <dbReference type="Google" id="ProtNLM"/>
    </source>
</evidence>
<dbReference type="EMBL" id="CP070619">
    <property type="protein sequence ID" value="QSE88382.1"/>
    <property type="molecule type" value="Genomic_DNA"/>
</dbReference>
<keyword evidence="3" id="KW-1185">Reference proteome</keyword>
<keyword evidence="1" id="KW-0472">Membrane</keyword>
<feature type="transmembrane region" description="Helical" evidence="1">
    <location>
        <begin position="60"/>
        <end position="78"/>
    </location>
</feature>
<evidence type="ECO:0000256" key="1">
    <source>
        <dbReference type="SAM" id="Phobius"/>
    </source>
</evidence>
<keyword evidence="1" id="KW-1133">Transmembrane helix</keyword>
<feature type="transmembrane region" description="Helical" evidence="1">
    <location>
        <begin position="35"/>
        <end position="54"/>
    </location>
</feature>
<gene>
    <name evidence="2" type="ORF">JWS13_06995</name>
</gene>
<reference evidence="2 3" key="2">
    <citation type="journal article" date="2022" name="Arch. Microbiol.">
        <title>Rhodococcus pseudokoreensis sp. nov. isolated from the rhizosphere of young M26 apple rootstocks.</title>
        <authorList>
            <person name="Kampfer P."/>
            <person name="Glaeser S.P."/>
            <person name="Blom J."/>
            <person name="Wolf J."/>
            <person name="Benning S."/>
            <person name="Schloter M."/>
            <person name="Neumann-Schaal M."/>
        </authorList>
    </citation>
    <scope>NUCLEOTIDE SEQUENCE [LARGE SCALE GENOMIC DNA]</scope>
    <source>
        <strain evidence="2 3">R79</strain>
    </source>
</reference>
<organism evidence="2 3">
    <name type="scientific">Rhodococcus pseudokoreensis</name>
    <dbReference type="NCBI Taxonomy" id="2811421"/>
    <lineage>
        <taxon>Bacteria</taxon>
        <taxon>Bacillati</taxon>
        <taxon>Actinomycetota</taxon>
        <taxon>Actinomycetes</taxon>
        <taxon>Mycobacteriales</taxon>
        <taxon>Nocardiaceae</taxon>
        <taxon>Rhodococcus</taxon>
    </lineage>
</organism>